<feature type="compositionally biased region" description="Basic residues" evidence="1">
    <location>
        <begin position="132"/>
        <end position="141"/>
    </location>
</feature>
<name>A0A9P1HD97_9PEZI</name>
<feature type="compositionally biased region" description="Acidic residues" evidence="1">
    <location>
        <begin position="109"/>
        <end position="125"/>
    </location>
</feature>
<accession>A0A9P1HD97</accession>
<organism evidence="2 3">
    <name type="scientific">Parascedosporium putredinis</name>
    <dbReference type="NCBI Taxonomy" id="1442378"/>
    <lineage>
        <taxon>Eukaryota</taxon>
        <taxon>Fungi</taxon>
        <taxon>Dikarya</taxon>
        <taxon>Ascomycota</taxon>
        <taxon>Pezizomycotina</taxon>
        <taxon>Sordariomycetes</taxon>
        <taxon>Hypocreomycetidae</taxon>
        <taxon>Microascales</taxon>
        <taxon>Microascaceae</taxon>
        <taxon>Parascedosporium</taxon>
    </lineage>
</organism>
<dbReference type="EMBL" id="CALLCH030000021">
    <property type="protein sequence ID" value="CAI4219938.1"/>
    <property type="molecule type" value="Genomic_DNA"/>
</dbReference>
<sequence>MSFVEKPTHPNRDKLTKLDANDPVVKASTKLTNQILDQIIKNPEKFTRFGSPLDRSTGAAGAKVTLPSPQPKASVPEGTTPGSRVKYLKDQDKNWPRATLFPRKRAAEDDGEEEEEEEEDDEVGSDPELQARKRVRKRRRTEKSDEEVCAFTTAKGRKSRALERAETPQATETKKKALTLAAMLFPSVSPPPAHAKPRITLKINPSKMATTKDEPTDKTSATAARLGSARVGKVKQEPGSPSALDTIPVYAPPHSSDEDSSGDEFKTTAYAPSTSGYDGDSEDDLEEGSSLKDEDESDNEELVGLKTVKDEEDADDEAELFPKWAVVTKTLDDARVVRERVRRRIWMYEKDGKTMLRLDCNR</sequence>
<proteinExistence type="predicted"/>
<dbReference type="Proteomes" id="UP000838763">
    <property type="component" value="Unassembled WGS sequence"/>
</dbReference>
<evidence type="ECO:0000256" key="1">
    <source>
        <dbReference type="SAM" id="MobiDB-lite"/>
    </source>
</evidence>
<keyword evidence="3" id="KW-1185">Reference proteome</keyword>
<evidence type="ECO:0000313" key="3">
    <source>
        <dbReference type="Proteomes" id="UP000838763"/>
    </source>
</evidence>
<dbReference type="AlphaFoldDB" id="A0A9P1HD97"/>
<feature type="region of interest" description="Disordered" evidence="1">
    <location>
        <begin position="44"/>
        <end position="174"/>
    </location>
</feature>
<reference evidence="2" key="1">
    <citation type="submission" date="2022-11" db="EMBL/GenBank/DDBJ databases">
        <authorList>
            <person name="Scott C."/>
            <person name="Bruce N."/>
        </authorList>
    </citation>
    <scope>NUCLEOTIDE SEQUENCE</scope>
</reference>
<evidence type="ECO:0000313" key="2">
    <source>
        <dbReference type="EMBL" id="CAI4219938.1"/>
    </source>
</evidence>
<protein>
    <submittedName>
        <fullName evidence="2">Uncharacterized protein</fullName>
    </submittedName>
</protein>
<feature type="region of interest" description="Disordered" evidence="1">
    <location>
        <begin position="187"/>
        <end position="316"/>
    </location>
</feature>
<feature type="compositionally biased region" description="Acidic residues" evidence="1">
    <location>
        <begin position="279"/>
        <end position="301"/>
    </location>
</feature>
<comment type="caution">
    <text evidence="2">The sequence shown here is derived from an EMBL/GenBank/DDBJ whole genome shotgun (WGS) entry which is preliminary data.</text>
</comment>
<gene>
    <name evidence="2" type="ORF">PPNO1_LOCUS9479</name>
</gene>